<dbReference type="SUPFAM" id="SSF47005">
    <property type="entry name" value="Peripheral subunit-binding domain of 2-oxo acid dehydrogenase complex"/>
    <property type="match status" value="1"/>
</dbReference>
<accession>A0A381VNK7</accession>
<dbReference type="EMBL" id="UINC01009342">
    <property type="protein sequence ID" value="SVA41906.1"/>
    <property type="molecule type" value="Genomic_DNA"/>
</dbReference>
<sequence>MATELRMPQMGYDMEEGTVVRWLKEEGSPVSRNEAVAEIETDKAVVEFESEVEGILLSIVAVEGSVVPVGETIAVVGADGEEIVFGSPSLVSENDPQPNQNAEPISVQASDSETSENVTSAVLAEDRVLATPVARRIADEIGIDLSAVVGSGPGGRITKKDVENFDHDQVPSHSIPSDESDVDTLTEPEIKDLAPVESLVPATEPEVPASSLTKTKGKEPLTRMRQQIARVTVKSKTEKPHFYVSAEINMTKAMSLRRQVNEQLSEEGLRITVNDLVVKACVASLKKYPKFNAYYEDDGIQYNDIINVAVAIAEQEGLIVPAIIDCADKSLRQLSHMIKDLAERSASGTLSPQEYTEGTFAISNLGMFDVTSFVAIIHPPQSAVLAVGTVSEKPVARDGEVSIAQIMTATLSADHRIVDGAESAQFLIEVKRLLENPMGLVL</sequence>
<gene>
    <name evidence="6" type="ORF">METZ01_LOCUS94760</name>
</gene>
<dbReference type="Pfam" id="PF00198">
    <property type="entry name" value="2-oxoacid_dh"/>
    <property type="match status" value="1"/>
</dbReference>
<organism evidence="6">
    <name type="scientific">marine metagenome</name>
    <dbReference type="NCBI Taxonomy" id="408172"/>
    <lineage>
        <taxon>unclassified sequences</taxon>
        <taxon>metagenomes</taxon>
        <taxon>ecological metagenomes</taxon>
    </lineage>
</organism>
<dbReference type="PANTHER" id="PTHR23151">
    <property type="entry name" value="DIHYDROLIPOAMIDE ACETYL/SUCCINYL-TRANSFERASE-RELATED"/>
    <property type="match status" value="1"/>
</dbReference>
<evidence type="ECO:0000259" key="4">
    <source>
        <dbReference type="PROSITE" id="PS50968"/>
    </source>
</evidence>
<dbReference type="InterPro" id="IPR023213">
    <property type="entry name" value="CAT-like_dom_sf"/>
</dbReference>
<protein>
    <recommendedName>
        <fullName evidence="7">Dihydrolipoamide acetyltransferase component of pyruvate dehydrogenase complex</fullName>
    </recommendedName>
</protein>
<dbReference type="SUPFAM" id="SSF51230">
    <property type="entry name" value="Single hybrid motif"/>
    <property type="match status" value="1"/>
</dbReference>
<dbReference type="InterPro" id="IPR045257">
    <property type="entry name" value="E2/Pdx1"/>
</dbReference>
<feature type="domain" description="Lipoyl-binding" evidence="4">
    <location>
        <begin position="2"/>
        <end position="77"/>
    </location>
</feature>
<evidence type="ECO:0000256" key="2">
    <source>
        <dbReference type="ARBA" id="ARBA00022823"/>
    </source>
</evidence>
<dbReference type="PROSITE" id="PS50968">
    <property type="entry name" value="BIOTINYL_LIPOYL"/>
    <property type="match status" value="1"/>
</dbReference>
<dbReference type="Gene3D" id="3.30.559.10">
    <property type="entry name" value="Chloramphenicol acetyltransferase-like domain"/>
    <property type="match status" value="1"/>
</dbReference>
<dbReference type="Gene3D" id="2.40.50.100">
    <property type="match status" value="1"/>
</dbReference>
<dbReference type="PROSITE" id="PS00189">
    <property type="entry name" value="LIPOYL"/>
    <property type="match status" value="1"/>
</dbReference>
<dbReference type="GO" id="GO:0016746">
    <property type="term" value="F:acyltransferase activity"/>
    <property type="evidence" value="ECO:0007669"/>
    <property type="project" value="InterPro"/>
</dbReference>
<dbReference type="GO" id="GO:0006086">
    <property type="term" value="P:pyruvate decarboxylation to acetyl-CoA"/>
    <property type="evidence" value="ECO:0007669"/>
    <property type="project" value="InterPro"/>
</dbReference>
<comment type="similarity">
    <text evidence="1">Belongs to the 2-oxoacid dehydrogenase family.</text>
</comment>
<dbReference type="AlphaFoldDB" id="A0A381VNK7"/>
<feature type="domain" description="Peripheral subunit-binding (PSBD)" evidence="5">
    <location>
        <begin position="129"/>
        <end position="166"/>
    </location>
</feature>
<dbReference type="Pfam" id="PF02817">
    <property type="entry name" value="E3_binding"/>
    <property type="match status" value="1"/>
</dbReference>
<dbReference type="GO" id="GO:0045254">
    <property type="term" value="C:pyruvate dehydrogenase complex"/>
    <property type="evidence" value="ECO:0007669"/>
    <property type="project" value="InterPro"/>
</dbReference>
<dbReference type="PROSITE" id="PS51826">
    <property type="entry name" value="PSBD"/>
    <property type="match status" value="1"/>
</dbReference>
<evidence type="ECO:0000313" key="6">
    <source>
        <dbReference type="EMBL" id="SVA41906.1"/>
    </source>
</evidence>
<dbReference type="InterPro" id="IPR036625">
    <property type="entry name" value="E3-bd_dom_sf"/>
</dbReference>
<evidence type="ECO:0000256" key="1">
    <source>
        <dbReference type="ARBA" id="ARBA00007317"/>
    </source>
</evidence>
<proteinExistence type="inferred from homology"/>
<dbReference type="SUPFAM" id="SSF52777">
    <property type="entry name" value="CoA-dependent acyltransferases"/>
    <property type="match status" value="1"/>
</dbReference>
<dbReference type="InterPro" id="IPR011053">
    <property type="entry name" value="Single_hybrid_motif"/>
</dbReference>
<evidence type="ECO:0008006" key="7">
    <source>
        <dbReference type="Google" id="ProtNLM"/>
    </source>
</evidence>
<name>A0A381VNK7_9ZZZZ</name>
<dbReference type="InterPro" id="IPR000089">
    <property type="entry name" value="Biotin_lipoyl"/>
</dbReference>
<dbReference type="Pfam" id="PF00364">
    <property type="entry name" value="Biotin_lipoyl"/>
    <property type="match status" value="1"/>
</dbReference>
<dbReference type="PANTHER" id="PTHR23151:SF90">
    <property type="entry name" value="DIHYDROLIPOYLLYSINE-RESIDUE ACETYLTRANSFERASE COMPONENT OF PYRUVATE DEHYDROGENASE COMPLEX, MITOCHONDRIAL-RELATED"/>
    <property type="match status" value="1"/>
</dbReference>
<dbReference type="InterPro" id="IPR001078">
    <property type="entry name" value="2-oxoacid_DH_actylTfrase"/>
</dbReference>
<dbReference type="Gene3D" id="4.10.320.10">
    <property type="entry name" value="E3-binding domain"/>
    <property type="match status" value="1"/>
</dbReference>
<dbReference type="InterPro" id="IPR004167">
    <property type="entry name" value="PSBD"/>
</dbReference>
<evidence type="ECO:0000256" key="3">
    <source>
        <dbReference type="SAM" id="MobiDB-lite"/>
    </source>
</evidence>
<dbReference type="InterPro" id="IPR003016">
    <property type="entry name" value="2-oxoA_DH_lipoyl-BS"/>
</dbReference>
<keyword evidence="2" id="KW-0450">Lipoyl</keyword>
<feature type="region of interest" description="Disordered" evidence="3">
    <location>
        <begin position="88"/>
        <end position="113"/>
    </location>
</feature>
<dbReference type="CDD" id="cd06849">
    <property type="entry name" value="lipoyl_domain"/>
    <property type="match status" value="1"/>
</dbReference>
<reference evidence="6" key="1">
    <citation type="submission" date="2018-05" db="EMBL/GenBank/DDBJ databases">
        <authorList>
            <person name="Lanie J.A."/>
            <person name="Ng W.-L."/>
            <person name="Kazmierczak K.M."/>
            <person name="Andrzejewski T.M."/>
            <person name="Davidsen T.M."/>
            <person name="Wayne K.J."/>
            <person name="Tettelin H."/>
            <person name="Glass J.I."/>
            <person name="Rusch D."/>
            <person name="Podicherti R."/>
            <person name="Tsui H.-C.T."/>
            <person name="Winkler M.E."/>
        </authorList>
    </citation>
    <scope>NUCLEOTIDE SEQUENCE</scope>
</reference>
<evidence type="ECO:0000259" key="5">
    <source>
        <dbReference type="PROSITE" id="PS51826"/>
    </source>
</evidence>
<feature type="compositionally biased region" description="Polar residues" evidence="3">
    <location>
        <begin position="89"/>
        <end position="113"/>
    </location>
</feature>